<dbReference type="Proteomes" id="UP001595904">
    <property type="component" value="Unassembled WGS sequence"/>
</dbReference>
<reference evidence="3" key="1">
    <citation type="journal article" date="2019" name="Int. J. Syst. Evol. Microbiol.">
        <title>The Global Catalogue of Microorganisms (GCM) 10K type strain sequencing project: providing services to taxonomists for standard genome sequencing and annotation.</title>
        <authorList>
            <consortium name="The Broad Institute Genomics Platform"/>
            <consortium name="The Broad Institute Genome Sequencing Center for Infectious Disease"/>
            <person name="Wu L."/>
            <person name="Ma J."/>
        </authorList>
    </citation>
    <scope>NUCLEOTIDE SEQUENCE [LARGE SCALE GENOMIC DNA]</scope>
    <source>
        <strain evidence="3">CGMCC 1.10759</strain>
    </source>
</reference>
<protein>
    <submittedName>
        <fullName evidence="2">Uncharacterized protein</fullName>
    </submittedName>
</protein>
<evidence type="ECO:0000313" key="3">
    <source>
        <dbReference type="Proteomes" id="UP001595904"/>
    </source>
</evidence>
<sequence>MYLLLAAALVARPAIAQEGPFQIVWVVIGEAASGSDKDPAHAGRQLFMASDLVSKSLANVKVEQVDVEPVVNELAIGQRLCVAKMNIRALGPGKQPIGGAPLSISIRQDHKQRLGLSRSKRDICLQPSEAGEYPVRLTSMLPARDGTTRGAQVYLRVKPRDQTNHPSAADNL</sequence>
<evidence type="ECO:0000256" key="1">
    <source>
        <dbReference type="SAM" id="SignalP"/>
    </source>
</evidence>
<dbReference type="EMBL" id="JBHSDU010000003">
    <property type="protein sequence ID" value="MFC4310326.1"/>
    <property type="molecule type" value="Genomic_DNA"/>
</dbReference>
<proteinExistence type="predicted"/>
<keyword evidence="3" id="KW-1185">Reference proteome</keyword>
<gene>
    <name evidence="2" type="ORF">ACFPN2_14630</name>
</gene>
<feature type="signal peptide" evidence="1">
    <location>
        <begin position="1"/>
        <end position="16"/>
    </location>
</feature>
<accession>A0ABV8SSD9</accession>
<name>A0ABV8SSD9_9GAMM</name>
<feature type="chain" id="PRO_5045220020" evidence="1">
    <location>
        <begin position="17"/>
        <end position="172"/>
    </location>
</feature>
<dbReference type="RefSeq" id="WP_380597727.1">
    <property type="nucleotide sequence ID" value="NZ_JBHSDU010000003.1"/>
</dbReference>
<evidence type="ECO:0000313" key="2">
    <source>
        <dbReference type="EMBL" id="MFC4310326.1"/>
    </source>
</evidence>
<organism evidence="2 3">
    <name type="scientific">Steroidobacter flavus</name>
    <dbReference type="NCBI Taxonomy" id="1842136"/>
    <lineage>
        <taxon>Bacteria</taxon>
        <taxon>Pseudomonadati</taxon>
        <taxon>Pseudomonadota</taxon>
        <taxon>Gammaproteobacteria</taxon>
        <taxon>Steroidobacterales</taxon>
        <taxon>Steroidobacteraceae</taxon>
        <taxon>Steroidobacter</taxon>
    </lineage>
</organism>
<comment type="caution">
    <text evidence="2">The sequence shown here is derived from an EMBL/GenBank/DDBJ whole genome shotgun (WGS) entry which is preliminary data.</text>
</comment>
<keyword evidence="1" id="KW-0732">Signal</keyword>